<proteinExistence type="predicted"/>
<evidence type="ECO:0000313" key="2">
    <source>
        <dbReference type="EMBL" id="OCA92613.1"/>
    </source>
</evidence>
<dbReference type="Proteomes" id="UP000092578">
    <property type="component" value="Unassembled WGS sequence"/>
</dbReference>
<comment type="caution">
    <text evidence="2">The sequence shown here is derived from an EMBL/GenBank/DDBJ whole genome shotgun (WGS) entry which is preliminary data.</text>
</comment>
<gene>
    <name evidence="2" type="ORF">A8F95_02650</name>
</gene>
<evidence type="ECO:0000313" key="3">
    <source>
        <dbReference type="Proteomes" id="UP000092578"/>
    </source>
</evidence>
<evidence type="ECO:0000256" key="1">
    <source>
        <dbReference type="SAM" id="Phobius"/>
    </source>
</evidence>
<keyword evidence="1" id="KW-0472">Membrane</keyword>
<keyword evidence="1" id="KW-0812">Transmembrane</keyword>
<sequence length="78" mass="8597">MYLYILTALVLMQVLVSGISFSVMFRIATFAAQSTENTDIKGYIYIGFTIGYILTLVLIGLVTKMALHPVTQAMCISL</sequence>
<reference evidence="3" key="1">
    <citation type="submission" date="2016-05" db="EMBL/GenBank/DDBJ databases">
        <authorList>
            <person name="Liu B."/>
            <person name="Wang J."/>
            <person name="Zhu Y."/>
            <person name="Liu G."/>
            <person name="Chen Q."/>
            <person name="Chen Z."/>
            <person name="Lan J."/>
            <person name="Che J."/>
            <person name="Ge C."/>
            <person name="Shi H."/>
            <person name="Pan Z."/>
            <person name="Liu X."/>
        </authorList>
    </citation>
    <scope>NUCLEOTIDE SEQUENCE [LARGE SCALE GENOMIC DNA]</scope>
    <source>
        <strain evidence="3">FJAT-27215</strain>
    </source>
</reference>
<keyword evidence="3" id="KW-1185">Reference proteome</keyword>
<name>A0A1B9B953_9BACI</name>
<feature type="transmembrane region" description="Helical" evidence="1">
    <location>
        <begin position="42"/>
        <end position="62"/>
    </location>
</feature>
<dbReference type="AlphaFoldDB" id="A0A1B9B953"/>
<accession>A0A1B9B953</accession>
<dbReference type="EMBL" id="MAYT01000001">
    <property type="protein sequence ID" value="OCA92613.1"/>
    <property type="molecule type" value="Genomic_DNA"/>
</dbReference>
<protein>
    <submittedName>
        <fullName evidence="2">Uncharacterized protein</fullName>
    </submittedName>
</protein>
<keyword evidence="1" id="KW-1133">Transmembrane helix</keyword>
<organism evidence="2 3">
    <name type="scientific">Pseudobacillus wudalianchiensis</name>
    <dbReference type="NCBI Taxonomy" id="1743143"/>
    <lineage>
        <taxon>Bacteria</taxon>
        <taxon>Bacillati</taxon>
        <taxon>Bacillota</taxon>
        <taxon>Bacilli</taxon>
        <taxon>Bacillales</taxon>
        <taxon>Bacillaceae</taxon>
        <taxon>Pseudobacillus</taxon>
    </lineage>
</organism>